<dbReference type="UniPathway" id="UPA00053">
    <property type="reaction ID" value="UER00084"/>
</dbReference>
<dbReference type="SUPFAM" id="SSF51569">
    <property type="entry name" value="Aldolase"/>
    <property type="match status" value="1"/>
</dbReference>
<dbReference type="EMBL" id="SDHX01000002">
    <property type="protein sequence ID" value="RXK53435.1"/>
    <property type="molecule type" value="Genomic_DNA"/>
</dbReference>
<sequence>MRQPTSDLRIRTTRPLLSPAILEEDLPLGEAGAALVQTGRRAVVEILHGRDDRLVAVVGPCSVHDPKAALEYAHKLKPVADRLAADLLVVMRVYFEKPRTTVGWKGLINDPRLDGSFQVNTGLRLARQLMLDVNAAGLPIGTEFLDTTLGQYYADLVSWGAIGARTTESQIHRELASGLSMPVGFKNRTDGDLQVAVDAIVSARHPHCFPSLTREGAPAILATSGNPDCHLVLRGGAAGPNHDALHVTRSVALLTKAGAVPSVLVDCSHGNSGKRHDQQPAVAADVAAQVAGGSRAIFGVMLESNLIGGAQKHEPGRPLTYGQSITDACLGFGETIPVLESLAAAVVARRKHR</sequence>
<organism evidence="10 11">
    <name type="scientific">Oleiharenicola lentus</name>
    <dbReference type="NCBI Taxonomy" id="2508720"/>
    <lineage>
        <taxon>Bacteria</taxon>
        <taxon>Pseudomonadati</taxon>
        <taxon>Verrucomicrobiota</taxon>
        <taxon>Opitutia</taxon>
        <taxon>Opitutales</taxon>
        <taxon>Opitutaceae</taxon>
        <taxon>Oleiharenicola</taxon>
    </lineage>
</organism>
<protein>
    <recommendedName>
        <fullName evidence="8">Phospho-2-dehydro-3-deoxyheptonate aldolase</fullName>
        <ecNumber evidence="8">2.5.1.54</ecNumber>
    </recommendedName>
</protein>
<reference evidence="10 11" key="1">
    <citation type="submission" date="2019-01" db="EMBL/GenBank/DDBJ databases">
        <title>Lacunisphaera sp. strain TWA-58.</title>
        <authorList>
            <person name="Chen W.-M."/>
        </authorList>
    </citation>
    <scope>NUCLEOTIDE SEQUENCE [LARGE SCALE GENOMIC DNA]</scope>
    <source>
        <strain evidence="10 11">TWA-58</strain>
    </source>
</reference>
<dbReference type="NCBIfam" id="NF009395">
    <property type="entry name" value="PRK12755.1"/>
    <property type="match status" value="1"/>
</dbReference>
<evidence type="ECO:0000256" key="6">
    <source>
        <dbReference type="ARBA" id="ARBA00023141"/>
    </source>
</evidence>
<evidence type="ECO:0000313" key="10">
    <source>
        <dbReference type="EMBL" id="RXK53435.1"/>
    </source>
</evidence>
<dbReference type="InterPro" id="IPR013785">
    <property type="entry name" value="Aldolase_TIM"/>
</dbReference>
<evidence type="ECO:0000256" key="8">
    <source>
        <dbReference type="PIRNR" id="PIRNR001361"/>
    </source>
</evidence>
<dbReference type="FunFam" id="3.20.20.70:FF:000005">
    <property type="entry name" value="Phospho-2-dehydro-3-deoxyheptonate aldolase"/>
    <property type="match status" value="1"/>
</dbReference>
<dbReference type="GO" id="GO:0009423">
    <property type="term" value="P:chorismate biosynthetic process"/>
    <property type="evidence" value="ECO:0007669"/>
    <property type="project" value="UniProtKB-UniPathway"/>
</dbReference>
<comment type="catalytic activity">
    <reaction evidence="7 8">
        <text>D-erythrose 4-phosphate + phosphoenolpyruvate + H2O = 7-phospho-2-dehydro-3-deoxy-D-arabino-heptonate + phosphate</text>
        <dbReference type="Rhea" id="RHEA:14717"/>
        <dbReference type="ChEBI" id="CHEBI:15377"/>
        <dbReference type="ChEBI" id="CHEBI:16897"/>
        <dbReference type="ChEBI" id="CHEBI:43474"/>
        <dbReference type="ChEBI" id="CHEBI:58394"/>
        <dbReference type="ChEBI" id="CHEBI:58702"/>
        <dbReference type="EC" id="2.5.1.54"/>
    </reaction>
</comment>
<evidence type="ECO:0000256" key="3">
    <source>
        <dbReference type="ARBA" id="ARBA00007985"/>
    </source>
</evidence>
<dbReference type="InterPro" id="IPR006219">
    <property type="entry name" value="DAHP_synth_1"/>
</dbReference>
<comment type="caution">
    <text evidence="10">The sequence shown here is derived from an EMBL/GenBank/DDBJ whole genome shotgun (WGS) entry which is preliminary data.</text>
</comment>
<evidence type="ECO:0000256" key="5">
    <source>
        <dbReference type="ARBA" id="ARBA00022679"/>
    </source>
</evidence>
<proteinExistence type="inferred from homology"/>
<evidence type="ECO:0000256" key="2">
    <source>
        <dbReference type="ARBA" id="ARBA00004688"/>
    </source>
</evidence>
<evidence type="ECO:0000256" key="7">
    <source>
        <dbReference type="ARBA" id="ARBA00047508"/>
    </source>
</evidence>
<dbReference type="NCBIfam" id="TIGR00034">
    <property type="entry name" value="aroFGH"/>
    <property type="match status" value="1"/>
</dbReference>
<name>A0A4Q1C551_9BACT</name>
<dbReference type="InterPro" id="IPR006218">
    <property type="entry name" value="DAHP1/KDSA"/>
</dbReference>
<dbReference type="EC" id="2.5.1.54" evidence="8"/>
<dbReference type="GO" id="GO:0005737">
    <property type="term" value="C:cytoplasm"/>
    <property type="evidence" value="ECO:0007669"/>
    <property type="project" value="TreeGrafter"/>
</dbReference>
<dbReference type="Pfam" id="PF00793">
    <property type="entry name" value="DAHP_synth_1"/>
    <property type="match status" value="1"/>
</dbReference>
<keyword evidence="4 8" id="KW-0028">Amino-acid biosynthesis</keyword>
<dbReference type="AlphaFoldDB" id="A0A4Q1C551"/>
<keyword evidence="6 8" id="KW-0057">Aromatic amino acid biosynthesis</keyword>
<dbReference type="RefSeq" id="WP_129049929.1">
    <property type="nucleotide sequence ID" value="NZ_SDHX01000002.1"/>
</dbReference>
<feature type="domain" description="DAHP synthetase I/KDSA" evidence="9">
    <location>
        <begin position="45"/>
        <end position="331"/>
    </location>
</feature>
<dbReference type="OrthoDB" id="9807331at2"/>
<evidence type="ECO:0000259" key="9">
    <source>
        <dbReference type="Pfam" id="PF00793"/>
    </source>
</evidence>
<dbReference type="Proteomes" id="UP000290218">
    <property type="component" value="Unassembled WGS sequence"/>
</dbReference>
<comment type="similarity">
    <text evidence="3 8">Belongs to the class-I DAHP synthase family.</text>
</comment>
<dbReference type="PANTHER" id="PTHR21225">
    <property type="entry name" value="PHOSPHO-2-DEHYDRO-3-DEOXYHEPTONATE ALDOLASE DAHP SYNTHETASE"/>
    <property type="match status" value="1"/>
</dbReference>
<evidence type="ECO:0000256" key="4">
    <source>
        <dbReference type="ARBA" id="ARBA00022605"/>
    </source>
</evidence>
<comment type="function">
    <text evidence="1 8">Stereospecific condensation of phosphoenolpyruvate (PEP) and D-erythrose-4-phosphate (E4P) giving rise to 3-deoxy-D-arabino-heptulosonate-7-phosphate (DAHP).</text>
</comment>
<dbReference type="Gene3D" id="3.20.20.70">
    <property type="entry name" value="Aldolase class I"/>
    <property type="match status" value="1"/>
</dbReference>
<dbReference type="PIRSF" id="PIRSF001361">
    <property type="entry name" value="DAHP_synthase"/>
    <property type="match status" value="1"/>
</dbReference>
<evidence type="ECO:0000256" key="1">
    <source>
        <dbReference type="ARBA" id="ARBA00003726"/>
    </source>
</evidence>
<evidence type="ECO:0000313" key="11">
    <source>
        <dbReference type="Proteomes" id="UP000290218"/>
    </source>
</evidence>
<keyword evidence="11" id="KW-1185">Reference proteome</keyword>
<dbReference type="GO" id="GO:0003849">
    <property type="term" value="F:3-deoxy-7-phosphoheptulonate synthase activity"/>
    <property type="evidence" value="ECO:0007669"/>
    <property type="project" value="UniProtKB-EC"/>
</dbReference>
<comment type="pathway">
    <text evidence="2 8">Metabolic intermediate biosynthesis; chorismate biosynthesis; chorismate from D-erythrose 4-phosphate and phosphoenolpyruvate: step 1/7.</text>
</comment>
<dbReference type="PANTHER" id="PTHR21225:SF12">
    <property type="entry name" value="PHOSPHO-2-DEHYDRO-3-DEOXYHEPTONATE ALDOLASE, TYROSINE-INHIBITED"/>
    <property type="match status" value="1"/>
</dbReference>
<dbReference type="GO" id="GO:0009073">
    <property type="term" value="P:aromatic amino acid family biosynthetic process"/>
    <property type="evidence" value="ECO:0007669"/>
    <property type="project" value="UniProtKB-KW"/>
</dbReference>
<accession>A0A4Q1C551</accession>
<dbReference type="GO" id="GO:0042802">
    <property type="term" value="F:identical protein binding"/>
    <property type="evidence" value="ECO:0007669"/>
    <property type="project" value="UniProtKB-ARBA"/>
</dbReference>
<dbReference type="GO" id="GO:0008652">
    <property type="term" value="P:amino acid biosynthetic process"/>
    <property type="evidence" value="ECO:0007669"/>
    <property type="project" value="UniProtKB-KW"/>
</dbReference>
<gene>
    <name evidence="10" type="ORF">ESB00_17220</name>
</gene>
<keyword evidence="5 8" id="KW-0808">Transferase</keyword>